<accession>A0AA38C612</accession>
<name>A0AA38C612_TAXCH</name>
<keyword evidence="2" id="KW-1185">Reference proteome</keyword>
<gene>
    <name evidence="1" type="ORF">KI387_041653</name>
</gene>
<dbReference type="Proteomes" id="UP000824469">
    <property type="component" value="Unassembled WGS sequence"/>
</dbReference>
<protein>
    <submittedName>
        <fullName evidence="1">Uncharacterized protein</fullName>
    </submittedName>
</protein>
<feature type="non-terminal residue" evidence="1">
    <location>
        <position position="68"/>
    </location>
</feature>
<proteinExistence type="predicted"/>
<reference evidence="1 2" key="1">
    <citation type="journal article" date="2021" name="Nat. Plants">
        <title>The Taxus genome provides insights into paclitaxel biosynthesis.</title>
        <authorList>
            <person name="Xiong X."/>
            <person name="Gou J."/>
            <person name="Liao Q."/>
            <person name="Li Y."/>
            <person name="Zhou Q."/>
            <person name="Bi G."/>
            <person name="Li C."/>
            <person name="Du R."/>
            <person name="Wang X."/>
            <person name="Sun T."/>
            <person name="Guo L."/>
            <person name="Liang H."/>
            <person name="Lu P."/>
            <person name="Wu Y."/>
            <person name="Zhang Z."/>
            <person name="Ro D.K."/>
            <person name="Shang Y."/>
            <person name="Huang S."/>
            <person name="Yan J."/>
        </authorList>
    </citation>
    <scope>NUCLEOTIDE SEQUENCE [LARGE SCALE GENOMIC DNA]</scope>
    <source>
        <strain evidence="1">Ta-2019</strain>
    </source>
</reference>
<evidence type="ECO:0000313" key="1">
    <source>
        <dbReference type="EMBL" id="KAH9293146.1"/>
    </source>
</evidence>
<comment type="caution">
    <text evidence="1">The sequence shown here is derived from an EMBL/GenBank/DDBJ whole genome shotgun (WGS) entry which is preliminary data.</text>
</comment>
<sequence length="68" mass="7391">MPFFPKINHMTSSAKASVAKISHNRAFVTGVLDMLLDMDGSKEAMDTRVAGAKKVQKRLKGGGDKIKE</sequence>
<evidence type="ECO:0000313" key="2">
    <source>
        <dbReference type="Proteomes" id="UP000824469"/>
    </source>
</evidence>
<dbReference type="AlphaFoldDB" id="A0AA38C612"/>
<organism evidence="1 2">
    <name type="scientific">Taxus chinensis</name>
    <name type="common">Chinese yew</name>
    <name type="synonym">Taxus wallichiana var. chinensis</name>
    <dbReference type="NCBI Taxonomy" id="29808"/>
    <lineage>
        <taxon>Eukaryota</taxon>
        <taxon>Viridiplantae</taxon>
        <taxon>Streptophyta</taxon>
        <taxon>Embryophyta</taxon>
        <taxon>Tracheophyta</taxon>
        <taxon>Spermatophyta</taxon>
        <taxon>Pinopsida</taxon>
        <taxon>Pinidae</taxon>
        <taxon>Conifers II</taxon>
        <taxon>Cupressales</taxon>
        <taxon>Taxaceae</taxon>
        <taxon>Taxus</taxon>
    </lineage>
</organism>
<dbReference type="EMBL" id="JAHRHJ020001599">
    <property type="protein sequence ID" value="KAH9293146.1"/>
    <property type="molecule type" value="Genomic_DNA"/>
</dbReference>